<evidence type="ECO:0000259" key="2">
    <source>
        <dbReference type="PROSITE" id="PS51208"/>
    </source>
</evidence>
<dbReference type="Pfam" id="PF03797">
    <property type="entry name" value="Autotransporter"/>
    <property type="match status" value="1"/>
</dbReference>
<evidence type="ECO:0000313" key="3">
    <source>
        <dbReference type="EMBL" id="AVQ25622.1"/>
    </source>
</evidence>
<name>A0AAD0MQJ1_9FUSO</name>
<dbReference type="RefSeq" id="WP_008794588.1">
    <property type="nucleotide sequence ID" value="NZ_CABKNO010000003.1"/>
</dbReference>
<keyword evidence="1" id="KW-0175">Coiled coil</keyword>
<reference evidence="3 4" key="1">
    <citation type="submission" date="2018-03" db="EMBL/GenBank/DDBJ databases">
        <title>Complete Fusobacterium genomes using hybrid Minion sequencing.</title>
        <authorList>
            <person name="Slade D.J."/>
            <person name="Lahmers K."/>
        </authorList>
    </citation>
    <scope>NUCLEOTIDE SEQUENCE [LARGE SCALE GENOMIC DNA]</scope>
    <source>
        <strain evidence="3 4">2_1_31</strain>
    </source>
</reference>
<dbReference type="PROSITE" id="PS51208">
    <property type="entry name" value="AUTOTRANSPORTER"/>
    <property type="match status" value="1"/>
</dbReference>
<protein>
    <submittedName>
        <fullName evidence="3">Autotransporter domain-containing protein</fullName>
    </submittedName>
</protein>
<dbReference type="Gene3D" id="2.40.128.130">
    <property type="entry name" value="Autotransporter beta-domain"/>
    <property type="match status" value="1"/>
</dbReference>
<dbReference type="Proteomes" id="UP000241472">
    <property type="component" value="Chromosome"/>
</dbReference>
<dbReference type="KEGG" id="fpei:C4N17_07935"/>
<feature type="coiled-coil region" evidence="1">
    <location>
        <begin position="146"/>
        <end position="191"/>
    </location>
</feature>
<dbReference type="InterPro" id="IPR036709">
    <property type="entry name" value="Autotransporte_beta_dom_sf"/>
</dbReference>
<dbReference type="SMART" id="SM00869">
    <property type="entry name" value="Autotransporter"/>
    <property type="match status" value="1"/>
</dbReference>
<sequence length="2265" mass="242263">MNNNLYNVEKNLRSIAKRYENVKYSVGLAVLFLMKGTNAFSDDNKIQELEKQKDILTDVKKEKVEVKETKKVAKTTQKLKASWTNMQFGANDLYSNFFVTPKNKVEKTSIVKSEKAVLVASADNSTSLPMLAKITSDIEETSTPTTEEINTSKENLRNSIGNLQNKIDTARKENSKEIQGLKLELVQLMEQGNQVVKSPWSSWQFGANYFYDNWGSAYKGRGDKQTNKILTRDKSATLNRFLETSADSTSYGTTNLRLVKEPSVEIKISAGVRPKNINKQAPSYRPNAPTVSLPVFEPKLLSTPGKPSAPVEVTPATFDPPDINFKGKGFFQHAHIDISRGNGLSYGPHQGQWKGIVIQNYDNYNTVDKNNDTVEGIINIEVGNLADGKKAKWWGSNLDGTANSNIQLKVHTDVPKTAASGYNFYGPGDFYLDDGSTIVPLYTFINELRDHNATISGNYIMTNKGGENDTSRNVIFLSHNPAGPGTPGYDGKNTAGPRTATFNGTLTLNGTATPFTGATASSDVTIGVEHQLYSNGHQSAYSIFDNKGTIDLASGNNLVGILLDVEVWGDNTNNNIANNTNRLPHKTVNNGKIIINSQNSIGIDYGEYYNRFFKSDLTVGDIIVNGSHNYGLRMANIFSGNAGYFDKGTTIKSGGADKKILVQGTENVGVSIAKFLSSAKDPNPIANITDLNVEVAGQKNIGFLRHKTYANNTGDMLFNATTMGTFTFGNGAKDSTLIRTDKYGIQVKKDINATGKDNAGKDFTGSGNTVLHSNGQTQHIDNYNTITVGKGYTQTVGMAATGTAASKIVNILNEGTIDLQGKKSIGMYVDKFTQGKSTGSIKLSALGDLDKDGKLGDTENVGISNKGKFTFLGDIEVNGKKSSGIYNTGTTTIEVGTNPNDRTNINVANGATAIFSKGTGSSISSTAGNKLNINVNAGTTKEGLAVYAEDKSVVSLQNANINVVGGSAGVAAYDSGTKIDLKDATLKYNGNGYATYSDGQGKIDLTNSKIELRGSSTLMDIDLSIPVSNRPITTAGTEVKVFSNDVIAINVSNLGTKNIGDLTTLMSTLGVNKIEAGTEAGQTFNKYKELAIDNGTINFNVTTDKTEVDTNPGGFFFKKVVGQRLKLNVNENLTARLSSAIANEFYGGQVVGLEANSSKKATSNTETQVNIASGKVVDVARTDGTDKGGVGVFVNYGQVNNSGTIKVEKDSDANSNAVGIYVVNGSEATNNGSVNVSGEQSIGLLGMAYRVDTSGNLVVDEFGTGAIGQGKVNIVNKGSVDLDGQGAVGMFAKNNKAGTTFTNATALNDTTGAITTTGTKSVGMAGEKANIINRGTINVNAEKGTGMFAESASRIENSGTINIVAASSTTEPNIGIFTEDQDTEIHNNKDIIGGNNTYGIYGKTINMGANGKVKVGENSVAIYSNGQYASSATPNITLASGSSIEVENNQSVGVFVTGQNQNISSQADIRIGDDSFGYVIKGTGTKLIANTTNPVTVGNDTTFIYSTDTTGNIENRTRLISTGNSNYGIYAAGNVTNLADMDFSSGIGNVGMYSIAGGKIVNGSTLVNPVIKVGSSDKSNKLYGIGMVAGYTDDKGNVIQTGTVENYGTIKVDKTDSIGMYATGSGSKAINRGTIELSGKNTTGMYLDNNAVGENYGTIKTVPNPTNTGIVGVAALNGAVIKNYGSIIIDGANNTGIYLARGRREGVDPTITNGAVAVQTKKQSDTTKKVEGIEIKAKPDEPVAVTRQGNLVTPTFVDTTVAVPTASKVTVGATELDLTASELGDIPSIGMASDLGMYVDTSGVNYTNPIQGLQYLTGVNKVNLIFGTEASRYTTSKDIKVGENILKPYNDEIISLFSGGNEKKFNIASSSLTWIATGTQNSDDTFNAVYLSKIPYTAFAKDKNTYNFMDGLEQRYGVEGVNSREKALFDKLNAIGKGEPILFAQAVDEMMGHQYANTQQRIEATGNILDKEFNYLRSEWSNPSKDSNKIKTFGTKGEYKTNTAGVIDYQNNAYGVAYVHEDETVKLGESVGWYAGIVHNTFKFKDIGNSKEEMLQGKLGLFKSVPFDHNNSLNWTISGDIFAGYNKMNRRFLVVDEVFNAKGRYHTYGLGVKNEISKEFRLSEGFSVRPYAALGLEYGRVSKIREKSGEMKLEVKANDYFSVKPEIGTELAYRHHFGTSAIKVAVGVAYENELGKVANGKNKAKVAGTDADYFNIRGEKEDRTGNVKTDLNIGWDNQRIGVTANIGYDTKGHNVRGGVGLRVIF</sequence>
<dbReference type="NCBIfam" id="NF033175">
    <property type="entry name" value="fuso_auto_Nterm"/>
    <property type="match status" value="2"/>
</dbReference>
<dbReference type="SUPFAM" id="SSF103515">
    <property type="entry name" value="Autotransporter"/>
    <property type="match status" value="1"/>
</dbReference>
<proteinExistence type="predicted"/>
<evidence type="ECO:0000313" key="4">
    <source>
        <dbReference type="Proteomes" id="UP000241472"/>
    </source>
</evidence>
<dbReference type="EMBL" id="CP028108">
    <property type="protein sequence ID" value="AVQ25622.1"/>
    <property type="molecule type" value="Genomic_DNA"/>
</dbReference>
<organism evidence="3 4">
    <name type="scientific">Fusobacterium periodonticum</name>
    <dbReference type="NCBI Taxonomy" id="860"/>
    <lineage>
        <taxon>Bacteria</taxon>
        <taxon>Fusobacteriati</taxon>
        <taxon>Fusobacteriota</taxon>
        <taxon>Fusobacteriia</taxon>
        <taxon>Fusobacteriales</taxon>
        <taxon>Fusobacteriaceae</taxon>
        <taxon>Fusobacterium</taxon>
    </lineage>
</organism>
<accession>A0AAD0MQJ1</accession>
<dbReference type="InterPro" id="IPR005546">
    <property type="entry name" value="Autotransporte_beta"/>
</dbReference>
<evidence type="ECO:0000256" key="1">
    <source>
        <dbReference type="SAM" id="Coils"/>
    </source>
</evidence>
<gene>
    <name evidence="3" type="ORF">C4N17_07935</name>
</gene>
<dbReference type="InterPro" id="IPR053787">
    <property type="entry name" value="Autotransptr-assoc_N"/>
</dbReference>
<feature type="domain" description="Autotransporter" evidence="2">
    <location>
        <begin position="1972"/>
        <end position="2265"/>
    </location>
</feature>